<dbReference type="GO" id="GO:0071885">
    <property type="term" value="F:N-terminal protein N-methyltransferase activity"/>
    <property type="evidence" value="ECO:0007669"/>
    <property type="project" value="UniProtKB-EC"/>
</dbReference>
<feature type="signal peptide" evidence="11">
    <location>
        <begin position="1"/>
        <end position="20"/>
    </location>
</feature>
<comment type="catalytic activity">
    <reaction evidence="10">
        <text>N-terminal L-alanyl-L-prolyl-L-lysyl-[protein] + 3 S-adenosyl-L-methionine = N-terminal N,N,N-trimethyl-L-alanyl-L-prolyl-L-lysyl-[protein] + 3 S-adenosyl-L-homocysteine + 3 H(+)</text>
        <dbReference type="Rhea" id="RHEA:54712"/>
        <dbReference type="Rhea" id="RHEA-COMP:13785"/>
        <dbReference type="Rhea" id="RHEA-COMP:13971"/>
        <dbReference type="ChEBI" id="CHEBI:15378"/>
        <dbReference type="ChEBI" id="CHEBI:57856"/>
        <dbReference type="ChEBI" id="CHEBI:59789"/>
        <dbReference type="ChEBI" id="CHEBI:138057"/>
        <dbReference type="ChEBI" id="CHEBI:138315"/>
        <dbReference type="EC" id="2.1.1.244"/>
    </reaction>
</comment>
<keyword evidence="4" id="KW-0949">S-adenosyl-L-methionine</keyword>
<evidence type="ECO:0000313" key="12">
    <source>
        <dbReference type="EMBL" id="CAD7703852.1"/>
    </source>
</evidence>
<dbReference type="EC" id="2.1.1.244" evidence="5"/>
<evidence type="ECO:0000256" key="6">
    <source>
        <dbReference type="ARBA" id="ARBA00039449"/>
    </source>
</evidence>
<evidence type="ECO:0000256" key="1">
    <source>
        <dbReference type="ARBA" id="ARBA00009059"/>
    </source>
</evidence>
<evidence type="ECO:0000256" key="11">
    <source>
        <dbReference type="SAM" id="SignalP"/>
    </source>
</evidence>
<feature type="chain" id="PRO_5035872010" description="Alpha N-terminal protein methyltransferase 1" evidence="11">
    <location>
        <begin position="21"/>
        <end position="108"/>
    </location>
</feature>
<keyword evidence="11" id="KW-0732">Signal</keyword>
<evidence type="ECO:0000256" key="3">
    <source>
        <dbReference type="ARBA" id="ARBA00022679"/>
    </source>
</evidence>
<dbReference type="GO" id="GO:0032259">
    <property type="term" value="P:methylation"/>
    <property type="evidence" value="ECO:0007669"/>
    <property type="project" value="UniProtKB-KW"/>
</dbReference>
<protein>
    <recommendedName>
        <fullName evidence="6">Alpha N-terminal protein methyltransferase 1</fullName>
        <ecNumber evidence="5">2.1.1.244</ecNumber>
    </recommendedName>
    <alternativeName>
        <fullName evidence="7">X-Pro-Lys N-terminal protein methyltransferase 1</fullName>
    </alternativeName>
</protein>
<comment type="catalytic activity">
    <reaction evidence="9">
        <text>N-terminal L-prolyl-L-prolyl-L-lysyl-[protein] + 2 S-adenosyl-L-methionine = N-terminal N,N-dimethyl-L-prolyl-L-prolyl-L-lysyl-[protein] + 2 S-adenosyl-L-homocysteine + 2 H(+)</text>
        <dbReference type="Rhea" id="RHEA:54736"/>
        <dbReference type="Rhea" id="RHEA-COMP:13787"/>
        <dbReference type="Rhea" id="RHEA-COMP:13974"/>
        <dbReference type="ChEBI" id="CHEBI:15378"/>
        <dbReference type="ChEBI" id="CHEBI:57856"/>
        <dbReference type="ChEBI" id="CHEBI:59789"/>
        <dbReference type="ChEBI" id="CHEBI:138059"/>
        <dbReference type="ChEBI" id="CHEBI:138318"/>
        <dbReference type="EC" id="2.1.1.244"/>
    </reaction>
</comment>
<evidence type="ECO:0000256" key="2">
    <source>
        <dbReference type="ARBA" id="ARBA00022603"/>
    </source>
</evidence>
<proteinExistence type="inferred from homology"/>
<keyword evidence="13" id="KW-1185">Reference proteome</keyword>
<name>A0A8S1J824_9CHLO</name>
<dbReference type="InterPro" id="IPR008576">
    <property type="entry name" value="MeTrfase_NTM1"/>
</dbReference>
<dbReference type="PANTHER" id="PTHR12753">
    <property type="entry name" value="AD-003 - RELATED"/>
    <property type="match status" value="1"/>
</dbReference>
<evidence type="ECO:0000256" key="4">
    <source>
        <dbReference type="ARBA" id="ARBA00022691"/>
    </source>
</evidence>
<accession>A0A8S1J824</accession>
<comment type="catalytic activity">
    <reaction evidence="8">
        <text>N-terminal L-seryl-L-prolyl-L-lysyl-[protein] + 3 S-adenosyl-L-methionine = N-terminal N,N,N-trimethyl-L-seryl-L-prolyl-L-lysyl-[protein] + 3 S-adenosyl-L-homocysteine + 3 H(+)</text>
        <dbReference type="Rhea" id="RHEA:54724"/>
        <dbReference type="Rhea" id="RHEA-COMP:13789"/>
        <dbReference type="Rhea" id="RHEA-COMP:13973"/>
        <dbReference type="ChEBI" id="CHEBI:15378"/>
        <dbReference type="ChEBI" id="CHEBI:57856"/>
        <dbReference type="ChEBI" id="CHEBI:59789"/>
        <dbReference type="ChEBI" id="CHEBI:138061"/>
        <dbReference type="ChEBI" id="CHEBI:138317"/>
        <dbReference type="EC" id="2.1.1.244"/>
    </reaction>
</comment>
<evidence type="ECO:0000256" key="10">
    <source>
        <dbReference type="ARBA" id="ARBA00048167"/>
    </source>
</evidence>
<evidence type="ECO:0000256" key="9">
    <source>
        <dbReference type="ARBA" id="ARBA00047885"/>
    </source>
</evidence>
<sequence length="108" mass="12201">MLGWIVPISGLLMERIVCTAFVWRSREPMATSCPCFVIFLDGALPCQVKENICSTGFVVDREDTSICRSHSYLLQLFARAGLAVVHTAEQSRWPKQVYSVRMYALQPC</sequence>
<dbReference type="OrthoDB" id="1298661at2759"/>
<gene>
    <name evidence="12" type="ORF">OSTQU699_LOCUS9209</name>
</gene>
<comment type="similarity">
    <text evidence="1">Belongs to the methyltransferase superfamily. NTM1 family.</text>
</comment>
<dbReference type="Pfam" id="PF05891">
    <property type="entry name" value="Methyltransf_PK"/>
    <property type="match status" value="1"/>
</dbReference>
<keyword evidence="3" id="KW-0808">Transferase</keyword>
<comment type="caution">
    <text evidence="12">The sequence shown here is derived from an EMBL/GenBank/DDBJ whole genome shotgun (WGS) entry which is preliminary data.</text>
</comment>
<dbReference type="Proteomes" id="UP000708148">
    <property type="component" value="Unassembled WGS sequence"/>
</dbReference>
<organism evidence="12 13">
    <name type="scientific">Ostreobium quekettii</name>
    <dbReference type="NCBI Taxonomy" id="121088"/>
    <lineage>
        <taxon>Eukaryota</taxon>
        <taxon>Viridiplantae</taxon>
        <taxon>Chlorophyta</taxon>
        <taxon>core chlorophytes</taxon>
        <taxon>Ulvophyceae</taxon>
        <taxon>TCBD clade</taxon>
        <taxon>Bryopsidales</taxon>
        <taxon>Ostreobineae</taxon>
        <taxon>Ostreobiaceae</taxon>
        <taxon>Ostreobium</taxon>
    </lineage>
</organism>
<keyword evidence="2" id="KW-0489">Methyltransferase</keyword>
<dbReference type="PANTHER" id="PTHR12753:SF0">
    <property type="entry name" value="ALPHA N-TERMINAL PROTEIN METHYLTRANSFERASE 1"/>
    <property type="match status" value="1"/>
</dbReference>
<reference evidence="12" key="1">
    <citation type="submission" date="2020-12" db="EMBL/GenBank/DDBJ databases">
        <authorList>
            <person name="Iha C."/>
        </authorList>
    </citation>
    <scope>NUCLEOTIDE SEQUENCE</scope>
</reference>
<dbReference type="EMBL" id="CAJHUC010002458">
    <property type="protein sequence ID" value="CAD7703852.1"/>
    <property type="molecule type" value="Genomic_DNA"/>
</dbReference>
<dbReference type="GO" id="GO:0005737">
    <property type="term" value="C:cytoplasm"/>
    <property type="evidence" value="ECO:0007669"/>
    <property type="project" value="TreeGrafter"/>
</dbReference>
<dbReference type="InterPro" id="IPR029063">
    <property type="entry name" value="SAM-dependent_MTases_sf"/>
</dbReference>
<dbReference type="AlphaFoldDB" id="A0A8S1J824"/>
<evidence type="ECO:0000256" key="8">
    <source>
        <dbReference type="ARBA" id="ARBA00047306"/>
    </source>
</evidence>
<evidence type="ECO:0000256" key="5">
    <source>
        <dbReference type="ARBA" id="ARBA00039112"/>
    </source>
</evidence>
<evidence type="ECO:0000256" key="7">
    <source>
        <dbReference type="ARBA" id="ARBA00043129"/>
    </source>
</evidence>
<evidence type="ECO:0000313" key="13">
    <source>
        <dbReference type="Proteomes" id="UP000708148"/>
    </source>
</evidence>
<dbReference type="Gene3D" id="3.40.50.150">
    <property type="entry name" value="Vaccinia Virus protein VP39"/>
    <property type="match status" value="1"/>
</dbReference>